<name>S9USK3_9TRYP</name>
<evidence type="ECO:0000313" key="1">
    <source>
        <dbReference type="EMBL" id="EPY17536.1"/>
    </source>
</evidence>
<accession>S9USK3</accession>
<protein>
    <submittedName>
        <fullName evidence="1">Uncharacterized protein</fullName>
    </submittedName>
</protein>
<reference evidence="1 2" key="1">
    <citation type="journal article" date="2013" name="PLoS ONE">
        <title>Predicting the Proteins of Angomonas deanei, Strigomonas culicis and Their Respective Endosymbionts Reveals New Aspects of the Trypanosomatidae Family.</title>
        <authorList>
            <person name="Motta M.C."/>
            <person name="Martins A.C."/>
            <person name="de Souza S.S."/>
            <person name="Catta-Preta C.M."/>
            <person name="Silva R."/>
            <person name="Klein C.C."/>
            <person name="de Almeida L.G."/>
            <person name="de Lima Cunha O."/>
            <person name="Ciapina L.P."/>
            <person name="Brocchi M."/>
            <person name="Colabardini A.C."/>
            <person name="de Araujo Lima B."/>
            <person name="Machado C.R."/>
            <person name="de Almeida Soares C.M."/>
            <person name="Probst C.M."/>
            <person name="de Menezes C.B."/>
            <person name="Thompson C.E."/>
            <person name="Bartholomeu D.C."/>
            <person name="Gradia D.F."/>
            <person name="Pavoni D.P."/>
            <person name="Grisard E.C."/>
            <person name="Fantinatti-Garboggini F."/>
            <person name="Marchini F.K."/>
            <person name="Rodrigues-Luiz G.F."/>
            <person name="Wagner G."/>
            <person name="Goldman G.H."/>
            <person name="Fietto J.L."/>
            <person name="Elias M.C."/>
            <person name="Goldman M.H."/>
            <person name="Sagot M.F."/>
            <person name="Pereira M."/>
            <person name="Stoco P.H."/>
            <person name="de Mendonca-Neto R.P."/>
            <person name="Teixeira S.M."/>
            <person name="Maciel T.E."/>
            <person name="de Oliveira Mendes T.A."/>
            <person name="Urmenyi T.P."/>
            <person name="de Souza W."/>
            <person name="Schenkman S."/>
            <person name="de Vasconcelos A.T."/>
        </authorList>
    </citation>
    <scope>NUCLEOTIDE SEQUENCE [LARGE SCALE GENOMIC DNA]</scope>
</reference>
<keyword evidence="2" id="KW-1185">Reference proteome</keyword>
<proteinExistence type="predicted"/>
<sequence length="86" mass="9424">MWHAWRSLASGTASLYTRSRSVPLRTLMEMIGTRPFFSRVASCIASATKSSRSPQTSTFCTPSAFTMLRSVSSLPCRSTKMAGRPS</sequence>
<organism evidence="1 2">
    <name type="scientific">Strigomonas culicis</name>
    <dbReference type="NCBI Taxonomy" id="28005"/>
    <lineage>
        <taxon>Eukaryota</taxon>
        <taxon>Discoba</taxon>
        <taxon>Euglenozoa</taxon>
        <taxon>Kinetoplastea</taxon>
        <taxon>Metakinetoplastina</taxon>
        <taxon>Trypanosomatida</taxon>
        <taxon>Trypanosomatidae</taxon>
        <taxon>Strigomonadinae</taxon>
        <taxon>Strigomonas</taxon>
    </lineage>
</organism>
<dbReference type="Proteomes" id="UP000015354">
    <property type="component" value="Unassembled WGS sequence"/>
</dbReference>
<comment type="caution">
    <text evidence="1">The sequence shown here is derived from an EMBL/GenBank/DDBJ whole genome shotgun (WGS) entry which is preliminary data.</text>
</comment>
<dbReference type="EMBL" id="ATMH01010435">
    <property type="protein sequence ID" value="EPY17536.1"/>
    <property type="molecule type" value="Genomic_DNA"/>
</dbReference>
<dbReference type="AlphaFoldDB" id="S9USK3"/>
<gene>
    <name evidence="1" type="ORF">STCU_10545</name>
</gene>
<evidence type="ECO:0000313" key="2">
    <source>
        <dbReference type="Proteomes" id="UP000015354"/>
    </source>
</evidence>